<evidence type="ECO:0000256" key="2">
    <source>
        <dbReference type="ARBA" id="ARBA00004496"/>
    </source>
</evidence>
<dbReference type="InterPro" id="IPR035963">
    <property type="entry name" value="FERM_2"/>
</dbReference>
<dbReference type="InterPro" id="IPR029071">
    <property type="entry name" value="Ubiquitin-like_domsf"/>
</dbReference>
<evidence type="ECO:0000313" key="12">
    <source>
        <dbReference type="Proteomes" id="UP000008909"/>
    </source>
</evidence>
<dbReference type="InterPro" id="IPR000299">
    <property type="entry name" value="FERM_domain"/>
</dbReference>
<evidence type="ECO:0000256" key="6">
    <source>
        <dbReference type="ARBA" id="ARBA00022833"/>
    </source>
</evidence>
<feature type="compositionally biased region" description="Low complexity" evidence="8">
    <location>
        <begin position="713"/>
        <end position="722"/>
    </location>
</feature>
<sequence>MPKFKGVAAKKRNDPVEPVTVKSLGRRAWLPRVLDLYTERVKVDNANDSSADSLSNGACSERTTGISRHIEHATDNLSTTWKSSESDPLVAYDITELWKRRGSGHHLVWFCNRREDIMSKWYSLVNQNETFVNPKICRELGIVEEAEYFGIQFVGNKNEILWVNNRNRLSKQLSSSPPYHFYFRVKFFIPPEDILLEGTRHQFYINVVRQLKEGVWDAEMNLQTQAHLIALMAYVQFGKYNQNTTPCKYACFWPDSRGEIPPDAIGLAANFHRGLDGFTVQHVQYELLRLAATEVPSYGMHFYEVKDIFERRLTFGVGPEGLVLCNTNYTIDDKFPYCRVQTITTSSRVVTLNLLEDDGSVKARNYQLASPRLASSLYRLVNELYAFFRCDSVRKEVLSQTRRDILDAISFHHNGKEYAFDVRYTSREVYDRARRHLYHCTSNTAPHESPPNYPGMISGSLGDPSNLSSINELGAHRASGDVGLGSLKREYSSRADSFVSDEELQEIVQKCLWEIGLCRICVDAPISRVFLPCGHIICCADCSERIEQCSVCRQDIMERHQCFLPWNTEPSFDHLIHSETQRLRRQSTRSEASNSALSTAGNDIPHTASAPTCSLFSLPSTTCVDPSLPRKPNVSDDETPAPTSVDVAVDVPGAKPSGISSSSTETPTPCDTPVHKTASTVHPPPSNPTATTEQSPSGARRICPTSATGECHPGGSVSTVPRVSPPRRPTHVSWQLSD</sequence>
<feature type="domain" description="FERM" evidence="9">
    <location>
        <begin position="104"/>
        <end position="392"/>
    </location>
</feature>
<gene>
    <name evidence="11" type="ORF">CLF_102783</name>
</gene>
<dbReference type="InterPro" id="IPR001841">
    <property type="entry name" value="Znf_RING"/>
</dbReference>
<keyword evidence="5 7" id="KW-0479">Metal-binding</keyword>
<dbReference type="Gene3D" id="3.30.40.10">
    <property type="entry name" value="Zinc/RING finger domain, C3HC4 (zinc finger)"/>
    <property type="match status" value="1"/>
</dbReference>
<feature type="compositionally biased region" description="Polar residues" evidence="8">
    <location>
        <begin position="589"/>
        <end position="601"/>
    </location>
</feature>
<name>G7Y8I3_CLOSI</name>
<evidence type="ECO:0000313" key="11">
    <source>
        <dbReference type="EMBL" id="GAA49268.1"/>
    </source>
</evidence>
<comment type="subcellular location">
    <subcellularLocation>
        <location evidence="2">Cytoplasm</location>
    </subcellularLocation>
</comment>
<dbReference type="InterPro" id="IPR013083">
    <property type="entry name" value="Znf_RING/FYVE/PHD"/>
</dbReference>
<keyword evidence="5 7" id="KW-0863">Zinc-finger</keyword>
<dbReference type="EMBL" id="DF142945">
    <property type="protein sequence ID" value="GAA49268.1"/>
    <property type="molecule type" value="Genomic_DNA"/>
</dbReference>
<dbReference type="Gene3D" id="3.10.20.90">
    <property type="entry name" value="Phosphatidylinositol 3-kinase Catalytic Subunit, Chain A, domain 1"/>
    <property type="match status" value="1"/>
</dbReference>
<organism evidence="11 12">
    <name type="scientific">Clonorchis sinensis</name>
    <name type="common">Chinese liver fluke</name>
    <dbReference type="NCBI Taxonomy" id="79923"/>
    <lineage>
        <taxon>Eukaryota</taxon>
        <taxon>Metazoa</taxon>
        <taxon>Spiralia</taxon>
        <taxon>Lophotrochozoa</taxon>
        <taxon>Platyhelminthes</taxon>
        <taxon>Trematoda</taxon>
        <taxon>Digenea</taxon>
        <taxon>Opisthorchiida</taxon>
        <taxon>Opisthorchiata</taxon>
        <taxon>Opisthorchiidae</taxon>
        <taxon>Clonorchis</taxon>
    </lineage>
</organism>
<keyword evidence="12" id="KW-1185">Reference proteome</keyword>
<dbReference type="SMART" id="SM00295">
    <property type="entry name" value="B41"/>
    <property type="match status" value="1"/>
</dbReference>
<dbReference type="PROSITE" id="PS50057">
    <property type="entry name" value="FERM_3"/>
    <property type="match status" value="1"/>
</dbReference>
<dbReference type="EC" id="2.3.2.27" evidence="3"/>
<dbReference type="GO" id="GO:0005737">
    <property type="term" value="C:cytoplasm"/>
    <property type="evidence" value="ECO:0007669"/>
    <property type="project" value="UniProtKB-SubCell"/>
</dbReference>
<feature type="region of interest" description="Disordered" evidence="8">
    <location>
        <begin position="627"/>
        <end position="738"/>
    </location>
</feature>
<protein>
    <recommendedName>
        <fullName evidence="3">RING-type E3 ubiquitin transferase</fullName>
        <ecNumber evidence="3">2.3.2.27</ecNumber>
    </recommendedName>
</protein>
<dbReference type="Pfam" id="PF13920">
    <property type="entry name" value="zf-C3HC4_3"/>
    <property type="match status" value="1"/>
</dbReference>
<evidence type="ECO:0000256" key="4">
    <source>
        <dbReference type="ARBA" id="ARBA00022490"/>
    </source>
</evidence>
<feature type="compositionally biased region" description="Polar residues" evidence="8">
    <location>
        <begin position="658"/>
        <end position="669"/>
    </location>
</feature>
<evidence type="ECO:0000256" key="7">
    <source>
        <dbReference type="PROSITE-ProRule" id="PRU00175"/>
    </source>
</evidence>
<dbReference type="GO" id="GO:0006511">
    <property type="term" value="P:ubiquitin-dependent protein catabolic process"/>
    <property type="evidence" value="ECO:0007669"/>
    <property type="project" value="TreeGrafter"/>
</dbReference>
<evidence type="ECO:0000256" key="1">
    <source>
        <dbReference type="ARBA" id="ARBA00000900"/>
    </source>
</evidence>
<dbReference type="SUPFAM" id="SSF50729">
    <property type="entry name" value="PH domain-like"/>
    <property type="match status" value="1"/>
</dbReference>
<dbReference type="SUPFAM" id="SSF47031">
    <property type="entry name" value="Second domain of FERM"/>
    <property type="match status" value="1"/>
</dbReference>
<dbReference type="Proteomes" id="UP000008909">
    <property type="component" value="Unassembled WGS sequence"/>
</dbReference>
<dbReference type="PANTHER" id="PTHR23280:SF13">
    <property type="entry name" value="E3 UBIQUITIN-PROTEIN LIGASE MYLIP"/>
    <property type="match status" value="1"/>
</dbReference>
<reference key="2">
    <citation type="submission" date="2011-10" db="EMBL/GenBank/DDBJ databases">
        <title>The genome and transcriptome sequence of Clonorchis sinensis provide insights into the carcinogenic liver fluke.</title>
        <authorList>
            <person name="Wang X."/>
            <person name="Huang Y."/>
            <person name="Chen W."/>
            <person name="Liu H."/>
            <person name="Guo L."/>
            <person name="Chen Y."/>
            <person name="Luo F."/>
            <person name="Zhou W."/>
            <person name="Sun J."/>
            <person name="Mao Q."/>
            <person name="Liang P."/>
            <person name="Zhou C."/>
            <person name="Tian Y."/>
            <person name="Men J."/>
            <person name="Lv X."/>
            <person name="Huang L."/>
            <person name="Zhou J."/>
            <person name="Hu Y."/>
            <person name="Li R."/>
            <person name="Zhang F."/>
            <person name="Lei H."/>
            <person name="Li X."/>
            <person name="Hu X."/>
            <person name="Liang C."/>
            <person name="Xu J."/>
            <person name="Wu Z."/>
            <person name="Yu X."/>
        </authorList>
    </citation>
    <scope>NUCLEOTIDE SEQUENCE</scope>
    <source>
        <strain>Henan</strain>
    </source>
</reference>
<feature type="region of interest" description="Disordered" evidence="8">
    <location>
        <begin position="579"/>
        <end position="603"/>
    </location>
</feature>
<feature type="compositionally biased region" description="Polar residues" evidence="8">
    <location>
        <begin position="688"/>
        <end position="697"/>
    </location>
</feature>
<feature type="domain" description="RING-type" evidence="10">
    <location>
        <begin position="518"/>
        <end position="553"/>
    </location>
</feature>
<dbReference type="Gene3D" id="2.30.29.30">
    <property type="entry name" value="Pleckstrin-homology domain (PH domain)/Phosphotyrosine-binding domain (PTB)"/>
    <property type="match status" value="1"/>
</dbReference>
<reference evidence="11" key="1">
    <citation type="journal article" date="2011" name="Genome Biol.">
        <title>The draft genome of the carcinogenic human liver fluke Clonorchis sinensis.</title>
        <authorList>
            <person name="Wang X."/>
            <person name="Chen W."/>
            <person name="Huang Y."/>
            <person name="Sun J."/>
            <person name="Men J."/>
            <person name="Liu H."/>
            <person name="Luo F."/>
            <person name="Guo L."/>
            <person name="Lv X."/>
            <person name="Deng C."/>
            <person name="Zhou C."/>
            <person name="Fan Y."/>
            <person name="Li X."/>
            <person name="Huang L."/>
            <person name="Hu Y."/>
            <person name="Liang C."/>
            <person name="Hu X."/>
            <person name="Xu J."/>
            <person name="Yu X."/>
        </authorList>
    </citation>
    <scope>NUCLEOTIDE SEQUENCE [LARGE SCALE GENOMIC DNA]</scope>
    <source>
        <strain evidence="11">Henan</strain>
    </source>
</reference>
<dbReference type="GO" id="GO:0008270">
    <property type="term" value="F:zinc ion binding"/>
    <property type="evidence" value="ECO:0007669"/>
    <property type="project" value="UniProtKB-KW"/>
</dbReference>
<dbReference type="Pfam" id="PF09379">
    <property type="entry name" value="FERM_N"/>
    <property type="match status" value="1"/>
</dbReference>
<keyword evidence="6" id="KW-0862">Zinc</keyword>
<dbReference type="InterPro" id="IPR041790">
    <property type="entry name" value="MYLIP_FERM_C"/>
</dbReference>
<dbReference type="InterPro" id="IPR019749">
    <property type="entry name" value="Band_41_domain"/>
</dbReference>
<evidence type="ECO:0000259" key="10">
    <source>
        <dbReference type="PROSITE" id="PS50089"/>
    </source>
</evidence>
<dbReference type="CDD" id="cd13195">
    <property type="entry name" value="FERM_C_MYLIP_IDOL"/>
    <property type="match status" value="1"/>
</dbReference>
<keyword evidence="4" id="KW-0963">Cytoplasm</keyword>
<dbReference type="SUPFAM" id="SSF54236">
    <property type="entry name" value="Ubiquitin-like"/>
    <property type="match status" value="1"/>
</dbReference>
<comment type="catalytic activity">
    <reaction evidence="1">
        <text>S-ubiquitinyl-[E2 ubiquitin-conjugating enzyme]-L-cysteine + [acceptor protein]-L-lysine = [E2 ubiquitin-conjugating enzyme]-L-cysteine + N(6)-ubiquitinyl-[acceptor protein]-L-lysine.</text>
        <dbReference type="EC" id="2.3.2.27"/>
    </reaction>
</comment>
<dbReference type="GO" id="GO:0061630">
    <property type="term" value="F:ubiquitin protein ligase activity"/>
    <property type="evidence" value="ECO:0007669"/>
    <property type="project" value="UniProtKB-EC"/>
</dbReference>
<dbReference type="PANTHER" id="PTHR23280">
    <property type="entry name" value="4.1 G PROTEIN"/>
    <property type="match status" value="1"/>
</dbReference>
<dbReference type="AlphaFoldDB" id="G7Y8I3"/>
<evidence type="ECO:0000256" key="5">
    <source>
        <dbReference type="ARBA" id="ARBA00022771"/>
    </source>
</evidence>
<proteinExistence type="predicted"/>
<dbReference type="CDD" id="cd14473">
    <property type="entry name" value="FERM_B-lobe"/>
    <property type="match status" value="1"/>
</dbReference>
<dbReference type="InterPro" id="IPR011993">
    <property type="entry name" value="PH-like_dom_sf"/>
</dbReference>
<evidence type="ECO:0000256" key="8">
    <source>
        <dbReference type="SAM" id="MobiDB-lite"/>
    </source>
</evidence>
<evidence type="ECO:0000256" key="3">
    <source>
        <dbReference type="ARBA" id="ARBA00012483"/>
    </source>
</evidence>
<dbReference type="PROSITE" id="PS50089">
    <property type="entry name" value="ZF_RING_2"/>
    <property type="match status" value="1"/>
</dbReference>
<evidence type="ECO:0000259" key="9">
    <source>
        <dbReference type="PROSITE" id="PS50057"/>
    </source>
</evidence>
<accession>G7Y8I3</accession>
<dbReference type="InterPro" id="IPR019748">
    <property type="entry name" value="FERM_central"/>
</dbReference>
<dbReference type="InterPro" id="IPR018979">
    <property type="entry name" value="FERM_N"/>
</dbReference>